<keyword evidence="3" id="KW-0808">Transferase</keyword>
<evidence type="ECO:0000313" key="3">
    <source>
        <dbReference type="EMBL" id="TCO78074.1"/>
    </source>
</evidence>
<dbReference type="EMBL" id="SLWV01000005">
    <property type="protein sequence ID" value="TCO78074.1"/>
    <property type="molecule type" value="Genomic_DNA"/>
</dbReference>
<organism evidence="3 4">
    <name type="scientific">Marinisporobacter balticus</name>
    <dbReference type="NCBI Taxonomy" id="2018667"/>
    <lineage>
        <taxon>Bacteria</taxon>
        <taxon>Bacillati</taxon>
        <taxon>Bacillota</taxon>
        <taxon>Clostridia</taxon>
        <taxon>Peptostreptococcales</taxon>
        <taxon>Thermotaleaceae</taxon>
        <taxon>Marinisporobacter</taxon>
    </lineage>
</organism>
<protein>
    <submittedName>
        <fullName evidence="3">Serine/threonine-protein kinase RsbW</fullName>
    </submittedName>
</protein>
<name>A0A4R2KVU8_9FIRM</name>
<comment type="caution">
    <text evidence="3">The sequence shown here is derived from an EMBL/GenBank/DDBJ whole genome shotgun (WGS) entry which is preliminary data.</text>
</comment>
<keyword evidence="3" id="KW-0418">Kinase</keyword>
<dbReference type="CDD" id="cd16936">
    <property type="entry name" value="HATPase_RsbW-like"/>
    <property type="match status" value="1"/>
</dbReference>
<dbReference type="PANTHER" id="PTHR35526:SF3">
    <property type="entry name" value="ANTI-SIGMA-F FACTOR RSBW"/>
    <property type="match status" value="1"/>
</dbReference>
<evidence type="ECO:0000313" key="4">
    <source>
        <dbReference type="Proteomes" id="UP000294919"/>
    </source>
</evidence>
<dbReference type="Pfam" id="PF13581">
    <property type="entry name" value="HATPase_c_2"/>
    <property type="match status" value="1"/>
</dbReference>
<dbReference type="RefSeq" id="WP_243116568.1">
    <property type="nucleotide sequence ID" value="NZ_SLWV01000005.1"/>
</dbReference>
<dbReference type="InterPro" id="IPR003594">
    <property type="entry name" value="HATPase_dom"/>
</dbReference>
<dbReference type="Proteomes" id="UP000294919">
    <property type="component" value="Unassembled WGS sequence"/>
</dbReference>
<keyword evidence="1" id="KW-0723">Serine/threonine-protein kinase</keyword>
<dbReference type="AlphaFoldDB" id="A0A4R2KVU8"/>
<dbReference type="PANTHER" id="PTHR35526">
    <property type="entry name" value="ANTI-SIGMA-F FACTOR RSBW-RELATED"/>
    <property type="match status" value="1"/>
</dbReference>
<sequence>MMENTKCIEKVEKKVCDHFSISVPNKPEYVNVVRLTTSAIASRMGFNIEQIEDIKVAIAEACTNAIKHGLCNHNQNFDINFFIDDEKIIIDVIDKGTGFASNEIEKPDLTSPKEGGLGIFIIQSLMDKVEIVSEIGKGTRLQMIKYLGDDI</sequence>
<evidence type="ECO:0000259" key="2">
    <source>
        <dbReference type="Pfam" id="PF13581"/>
    </source>
</evidence>
<dbReference type="SUPFAM" id="SSF55874">
    <property type="entry name" value="ATPase domain of HSP90 chaperone/DNA topoisomerase II/histidine kinase"/>
    <property type="match status" value="1"/>
</dbReference>
<dbReference type="InterPro" id="IPR050267">
    <property type="entry name" value="Anti-sigma-factor_SerPK"/>
</dbReference>
<dbReference type="GO" id="GO:0004674">
    <property type="term" value="F:protein serine/threonine kinase activity"/>
    <property type="evidence" value="ECO:0007669"/>
    <property type="project" value="UniProtKB-KW"/>
</dbReference>
<evidence type="ECO:0000256" key="1">
    <source>
        <dbReference type="ARBA" id="ARBA00022527"/>
    </source>
</evidence>
<keyword evidence="4" id="KW-1185">Reference proteome</keyword>
<feature type="domain" description="Histidine kinase/HSP90-like ATPase" evidence="2">
    <location>
        <begin position="23"/>
        <end position="145"/>
    </location>
</feature>
<dbReference type="InterPro" id="IPR036890">
    <property type="entry name" value="HATPase_C_sf"/>
</dbReference>
<dbReference type="Gene3D" id="3.30.565.10">
    <property type="entry name" value="Histidine kinase-like ATPase, C-terminal domain"/>
    <property type="match status" value="1"/>
</dbReference>
<gene>
    <name evidence="3" type="ORF">EV214_105173</name>
</gene>
<reference evidence="3 4" key="1">
    <citation type="submission" date="2019-03" db="EMBL/GenBank/DDBJ databases">
        <title>Genomic Encyclopedia of Type Strains, Phase IV (KMG-IV): sequencing the most valuable type-strain genomes for metagenomic binning, comparative biology and taxonomic classification.</title>
        <authorList>
            <person name="Goeker M."/>
        </authorList>
    </citation>
    <scope>NUCLEOTIDE SEQUENCE [LARGE SCALE GENOMIC DNA]</scope>
    <source>
        <strain evidence="3 4">DSM 102940</strain>
    </source>
</reference>
<proteinExistence type="predicted"/>
<accession>A0A4R2KVU8</accession>